<comment type="similarity">
    <text evidence="2">Belongs to the GMC oxidoreductase family.</text>
</comment>
<evidence type="ECO:0008006" key="10">
    <source>
        <dbReference type="Google" id="ProtNLM"/>
    </source>
</evidence>
<dbReference type="GO" id="GO:0050660">
    <property type="term" value="F:flavin adenine dinucleotide binding"/>
    <property type="evidence" value="ECO:0007669"/>
    <property type="project" value="InterPro"/>
</dbReference>
<dbReference type="InterPro" id="IPR000172">
    <property type="entry name" value="GMC_OxRdtase_N"/>
</dbReference>
<proteinExistence type="inferred from homology"/>
<evidence type="ECO:0000256" key="1">
    <source>
        <dbReference type="ARBA" id="ARBA00001974"/>
    </source>
</evidence>
<dbReference type="EMBL" id="LJIW01000002">
    <property type="protein sequence ID" value="PNG89705.1"/>
    <property type="molecule type" value="Genomic_DNA"/>
</dbReference>
<keyword evidence="3" id="KW-0285">Flavoprotein</keyword>
<name>A0A2J7YNV4_STRMQ</name>
<keyword evidence="9" id="KW-1185">Reference proteome</keyword>
<dbReference type="Pfam" id="PF00732">
    <property type="entry name" value="GMC_oxred_N"/>
    <property type="match status" value="1"/>
</dbReference>
<protein>
    <recommendedName>
        <fullName evidence="10">Choline dehydrogenase</fullName>
    </recommendedName>
</protein>
<evidence type="ECO:0000259" key="7">
    <source>
        <dbReference type="Pfam" id="PF05199"/>
    </source>
</evidence>
<evidence type="ECO:0000313" key="9">
    <source>
        <dbReference type="Proteomes" id="UP000236520"/>
    </source>
</evidence>
<feature type="domain" description="Glucose-methanol-choline oxidoreductase N-terminal" evidence="6">
    <location>
        <begin position="33"/>
        <end position="326"/>
    </location>
</feature>
<evidence type="ECO:0000256" key="3">
    <source>
        <dbReference type="ARBA" id="ARBA00022630"/>
    </source>
</evidence>
<dbReference type="Pfam" id="PF05199">
    <property type="entry name" value="GMC_oxred_C"/>
    <property type="match status" value="1"/>
</dbReference>
<feature type="compositionally biased region" description="Low complexity" evidence="5">
    <location>
        <begin position="550"/>
        <end position="588"/>
    </location>
</feature>
<dbReference type="InterPro" id="IPR007867">
    <property type="entry name" value="GMC_OxRtase_C"/>
</dbReference>
<gene>
    <name evidence="8" type="ORF">SMF913_25170</name>
</gene>
<dbReference type="PANTHER" id="PTHR11552:SF147">
    <property type="entry name" value="CHOLINE DEHYDROGENASE, MITOCHONDRIAL"/>
    <property type="match status" value="1"/>
</dbReference>
<comment type="cofactor">
    <cofactor evidence="1">
        <name>FAD</name>
        <dbReference type="ChEBI" id="CHEBI:57692"/>
    </cofactor>
</comment>
<dbReference type="Proteomes" id="UP000236520">
    <property type="component" value="Unassembled WGS sequence"/>
</dbReference>
<evidence type="ECO:0000256" key="2">
    <source>
        <dbReference type="ARBA" id="ARBA00010790"/>
    </source>
</evidence>
<dbReference type="GO" id="GO:0016614">
    <property type="term" value="F:oxidoreductase activity, acting on CH-OH group of donors"/>
    <property type="evidence" value="ECO:0007669"/>
    <property type="project" value="InterPro"/>
</dbReference>
<evidence type="ECO:0000313" key="8">
    <source>
        <dbReference type="EMBL" id="PNG89705.1"/>
    </source>
</evidence>
<dbReference type="Gene3D" id="3.30.560.10">
    <property type="entry name" value="Glucose Oxidase, domain 3"/>
    <property type="match status" value="1"/>
</dbReference>
<dbReference type="PANTHER" id="PTHR11552">
    <property type="entry name" value="GLUCOSE-METHANOL-CHOLINE GMC OXIDOREDUCTASE"/>
    <property type="match status" value="1"/>
</dbReference>
<sequence>MDVSTEPGHDGTAAAAHPRRLDLADRIDDGESFDYIVCGAGSASSVVAGRLAADPDVTVLLVESGGDDDADSVRDPDLWPLNLGGERTWGHVTEPNPYLDDRRLDYATGRGLGGGAINAGVWACGHRSDWDSFAEATGDPDWGYAHALEMYRRIEDWQSTADPERRGSGGPMRIRPAQDVHALFTSYLDGAQSMGFPRFDSSNGAMMEKDTGCAVREENIHAGQRQTPFRAYVAGLAGRPNLTVLPHATVSRVLLAGRRAAGVEIVHDGRTLRANASQEVVLSLGAIGTPAVLMRPGIGDEAELRPFGIPIVQHLPGVGRNLDDHMRLGCVWEAKNVPMPGPTRSQAVCMWTDDTRPGAPEFVMYLSPAASVSAESAARFPPPARSFTLMPAMRPRGGSRGRVHLASADPLAGPRNETNFLADPDDLRSALSAVAMAREIGNSAALRPFAEREVSPATSSRSVCEEFVQNSVETFWYQSGTARMGRDGLAVVDTPWAPDFARPSDRQRSPPRRRASPGRPAVPYHPAPSCPGAAPRLRRPPRYSAVRPHAAAGPARSAGMAPGPASTVAHSGSPSASSPAGSASRHASTAAVRRMRTRPG</sequence>
<comment type="caution">
    <text evidence="8">The sequence shown here is derived from an EMBL/GenBank/DDBJ whole genome shotgun (WGS) entry which is preliminary data.</text>
</comment>
<evidence type="ECO:0000256" key="4">
    <source>
        <dbReference type="ARBA" id="ARBA00022827"/>
    </source>
</evidence>
<dbReference type="InterPro" id="IPR012132">
    <property type="entry name" value="GMC_OxRdtase"/>
</dbReference>
<dbReference type="Gene3D" id="3.50.50.60">
    <property type="entry name" value="FAD/NAD(P)-binding domain"/>
    <property type="match status" value="1"/>
</dbReference>
<dbReference type="InterPro" id="IPR036188">
    <property type="entry name" value="FAD/NAD-bd_sf"/>
</dbReference>
<organism evidence="8 9">
    <name type="scientific">Streptomyces malaysiensis</name>
    <dbReference type="NCBI Taxonomy" id="92644"/>
    <lineage>
        <taxon>Bacteria</taxon>
        <taxon>Bacillati</taxon>
        <taxon>Actinomycetota</taxon>
        <taxon>Actinomycetes</taxon>
        <taxon>Kitasatosporales</taxon>
        <taxon>Streptomycetaceae</taxon>
        <taxon>Streptomyces</taxon>
        <taxon>Streptomyces violaceusniger group</taxon>
    </lineage>
</organism>
<accession>A0A2J7YNV4</accession>
<keyword evidence="4" id="KW-0274">FAD</keyword>
<reference evidence="8 9" key="1">
    <citation type="submission" date="2015-09" db="EMBL/GenBank/DDBJ databases">
        <title>Genome sequence, genome mining and natural product profiling of a biocontrol bacterium Streptomyces malaysiensis F913.</title>
        <authorList>
            <person name="Xu Y."/>
            <person name="Wei J."/>
            <person name="Xie J."/>
            <person name="Li T."/>
            <person name="Zhou Z."/>
        </authorList>
    </citation>
    <scope>NUCLEOTIDE SEQUENCE [LARGE SCALE GENOMIC DNA]</scope>
    <source>
        <strain evidence="8 9">F913</strain>
    </source>
</reference>
<feature type="domain" description="Glucose-methanol-choline oxidoreductase C-terminal" evidence="7">
    <location>
        <begin position="399"/>
        <end position="494"/>
    </location>
</feature>
<feature type="region of interest" description="Disordered" evidence="5">
    <location>
        <begin position="495"/>
        <end position="600"/>
    </location>
</feature>
<dbReference type="SUPFAM" id="SSF51905">
    <property type="entry name" value="FAD/NAD(P)-binding domain"/>
    <property type="match status" value="1"/>
</dbReference>
<dbReference type="AlphaFoldDB" id="A0A2J7YNV4"/>
<dbReference type="SUPFAM" id="SSF54373">
    <property type="entry name" value="FAD-linked reductases, C-terminal domain"/>
    <property type="match status" value="1"/>
</dbReference>
<evidence type="ECO:0000256" key="5">
    <source>
        <dbReference type="SAM" id="MobiDB-lite"/>
    </source>
</evidence>
<evidence type="ECO:0000259" key="6">
    <source>
        <dbReference type="Pfam" id="PF00732"/>
    </source>
</evidence>